<dbReference type="InterPro" id="IPR028098">
    <property type="entry name" value="Glyco_trans_4-like_N"/>
</dbReference>
<dbReference type="AlphaFoldDB" id="A0A1S7FX20"/>
<dbReference type="InterPro" id="IPR001296">
    <property type="entry name" value="Glyco_trans_1"/>
</dbReference>
<dbReference type="SUPFAM" id="SSF53756">
    <property type="entry name" value="UDP-Glycosyltransferase/glycogen phosphorylase"/>
    <property type="match status" value="1"/>
</dbReference>
<evidence type="ECO:0000313" key="4">
    <source>
        <dbReference type="Proteomes" id="UP000223060"/>
    </source>
</evidence>
<evidence type="ECO:0000259" key="2">
    <source>
        <dbReference type="Pfam" id="PF13477"/>
    </source>
</evidence>
<sequence length="387" mass="43683">MAKLLMGVTSSISLQLLRGQLEYFSKQGYDIHLICSPSGEIDRMLPENITVHNVRMTREIAPFSDLLSLLRIIMIYLKVRPDITNVSTPKASLLCMIAAFLTRTPMRIYSVIGLRFETCTGKKRKLLHFIEKLVCKLSTTCLAVSSSLKEVLVEERLAPREKIHVLGSGSYNGLDLAEFQLDVVEVAHLKKQYSPDNRRKVIGYVGRLTKDKGIDDLVAAFTELSEEHENLKLLLVGDFEEGDMVSPLTEKRIEEHPDIIKTGFVPKTASYYRLMDVFILPTYREGFGNVILEAAAANVPVITTNVTGAKDAIIPNETGLLVEAGHVADMKKALMTLLEDTDLADKFSRNGRMRVGREFRSEIIWHQLDSVYRETEVDKQDVYEMEK</sequence>
<dbReference type="PANTHER" id="PTHR12526:SF630">
    <property type="entry name" value="GLYCOSYLTRANSFERASE"/>
    <property type="match status" value="1"/>
</dbReference>
<feature type="domain" description="Glycosyltransferase subfamily 4-like N-terminal" evidence="2">
    <location>
        <begin position="20"/>
        <end position="143"/>
    </location>
</feature>
<protein>
    <recommendedName>
        <fullName evidence="5">Glycosyl transferase family 1</fullName>
    </recommendedName>
</protein>
<dbReference type="Proteomes" id="UP000223060">
    <property type="component" value="Chromosome"/>
</dbReference>
<dbReference type="EMBL" id="CP011102">
    <property type="protein sequence ID" value="AQY51978.1"/>
    <property type="molecule type" value="Genomic_DNA"/>
</dbReference>
<dbReference type="Pfam" id="PF13477">
    <property type="entry name" value="Glyco_trans_4_2"/>
    <property type="match status" value="1"/>
</dbReference>
<evidence type="ECO:0008006" key="5">
    <source>
        <dbReference type="Google" id="ProtNLM"/>
    </source>
</evidence>
<dbReference type="KEGG" id="lwi:UE46_13710"/>
<proteinExistence type="predicted"/>
<dbReference type="CDD" id="cd03808">
    <property type="entry name" value="GT4_CapM-like"/>
    <property type="match status" value="1"/>
</dbReference>
<evidence type="ECO:0000259" key="1">
    <source>
        <dbReference type="Pfam" id="PF00534"/>
    </source>
</evidence>
<name>A0A1S7FX20_9LIST</name>
<reference evidence="4" key="1">
    <citation type="submission" date="2015-03" db="EMBL/GenBank/DDBJ databases">
        <authorList>
            <person name="Ferrari E."/>
            <person name="Walter M.C."/>
            <person name="Huptas C."/>
            <person name="Scherer S."/>
            <person name="Mueller-Herbst S."/>
        </authorList>
    </citation>
    <scope>NUCLEOTIDE SEQUENCE [LARGE SCALE GENOMIC DNA]</scope>
    <source>
        <strain evidence="4">LWP01</strain>
    </source>
</reference>
<dbReference type="RefSeq" id="WP_051492853.1">
    <property type="nucleotide sequence ID" value="NZ_CP011102.1"/>
</dbReference>
<dbReference type="PANTHER" id="PTHR12526">
    <property type="entry name" value="GLYCOSYLTRANSFERASE"/>
    <property type="match status" value="1"/>
</dbReference>
<evidence type="ECO:0000313" key="3">
    <source>
        <dbReference type="EMBL" id="AQY51978.1"/>
    </source>
</evidence>
<accession>A0A1S7FX20</accession>
<keyword evidence="4" id="KW-1185">Reference proteome</keyword>
<organism evidence="3 4">
    <name type="scientific">Listeria weihenstephanensis</name>
    <dbReference type="NCBI Taxonomy" id="1006155"/>
    <lineage>
        <taxon>Bacteria</taxon>
        <taxon>Bacillati</taxon>
        <taxon>Bacillota</taxon>
        <taxon>Bacilli</taxon>
        <taxon>Bacillales</taxon>
        <taxon>Listeriaceae</taxon>
        <taxon>Listeria</taxon>
    </lineage>
</organism>
<dbReference type="Gene3D" id="3.40.50.2000">
    <property type="entry name" value="Glycogen Phosphorylase B"/>
    <property type="match status" value="2"/>
</dbReference>
<dbReference type="GO" id="GO:0016757">
    <property type="term" value="F:glycosyltransferase activity"/>
    <property type="evidence" value="ECO:0007669"/>
    <property type="project" value="InterPro"/>
</dbReference>
<feature type="domain" description="Glycosyl transferase family 1" evidence="1">
    <location>
        <begin position="190"/>
        <end position="352"/>
    </location>
</feature>
<gene>
    <name evidence="3" type="ORF">UE46_13710</name>
</gene>
<dbReference type="Pfam" id="PF00534">
    <property type="entry name" value="Glycos_transf_1"/>
    <property type="match status" value="1"/>
</dbReference>